<evidence type="ECO:0000313" key="2">
    <source>
        <dbReference type="EMBL" id="EOA98845.1"/>
    </source>
</evidence>
<protein>
    <submittedName>
        <fullName evidence="2">Uncharacterized protein</fullName>
    </submittedName>
</protein>
<gene>
    <name evidence="2" type="ORF">Anapl_16100</name>
</gene>
<sequence length="178" mass="19778">MLLKRKALSVQNRRLQLQQWKPYMYVPGFPDLNCVGCTWLQLTDSRGASTLRWYHSQSGSRWVPAQEEGFSESLHSGAVPLFVSVFSNLVHEEVFSSKPEKSAVGDKPASRAAVNASAPSSRLQTMQTSPGGHASGLQDQAKKCKVAGTFLMGISSFNQFDSRYEQKSFVLTLKKFEL</sequence>
<reference evidence="3" key="1">
    <citation type="journal article" date="2013" name="Nat. Genet.">
        <title>The duck genome and transcriptome provide insight into an avian influenza virus reservoir species.</title>
        <authorList>
            <person name="Huang Y."/>
            <person name="Li Y."/>
            <person name="Burt D.W."/>
            <person name="Chen H."/>
            <person name="Zhang Y."/>
            <person name="Qian W."/>
            <person name="Kim H."/>
            <person name="Gan S."/>
            <person name="Zhao Y."/>
            <person name="Li J."/>
            <person name="Yi K."/>
            <person name="Feng H."/>
            <person name="Zhu P."/>
            <person name="Li B."/>
            <person name="Liu Q."/>
            <person name="Fairley S."/>
            <person name="Magor K.E."/>
            <person name="Du Z."/>
            <person name="Hu X."/>
            <person name="Goodman L."/>
            <person name="Tafer H."/>
            <person name="Vignal A."/>
            <person name="Lee T."/>
            <person name="Kim K.W."/>
            <person name="Sheng Z."/>
            <person name="An Y."/>
            <person name="Searle S."/>
            <person name="Herrero J."/>
            <person name="Groenen M.A."/>
            <person name="Crooijmans R.P."/>
            <person name="Faraut T."/>
            <person name="Cai Q."/>
            <person name="Webster R.G."/>
            <person name="Aldridge J.R."/>
            <person name="Warren W.C."/>
            <person name="Bartschat S."/>
            <person name="Kehr S."/>
            <person name="Marz M."/>
            <person name="Stadler P.F."/>
            <person name="Smith J."/>
            <person name="Kraus R.H."/>
            <person name="Zhao Y."/>
            <person name="Ren L."/>
            <person name="Fei J."/>
            <person name="Morisson M."/>
            <person name="Kaiser P."/>
            <person name="Griffin D.K."/>
            <person name="Rao M."/>
            <person name="Pitel F."/>
            <person name="Wang J."/>
            <person name="Li N."/>
        </authorList>
    </citation>
    <scope>NUCLEOTIDE SEQUENCE [LARGE SCALE GENOMIC DNA]</scope>
</reference>
<keyword evidence="3" id="KW-1185">Reference proteome</keyword>
<feature type="region of interest" description="Disordered" evidence="1">
    <location>
        <begin position="100"/>
        <end position="137"/>
    </location>
</feature>
<dbReference type="Proteomes" id="UP000296049">
    <property type="component" value="Unassembled WGS sequence"/>
</dbReference>
<feature type="compositionally biased region" description="Polar residues" evidence="1">
    <location>
        <begin position="117"/>
        <end position="130"/>
    </location>
</feature>
<dbReference type="EMBL" id="KB743414">
    <property type="protein sequence ID" value="EOA98845.1"/>
    <property type="molecule type" value="Genomic_DNA"/>
</dbReference>
<evidence type="ECO:0000313" key="3">
    <source>
        <dbReference type="Proteomes" id="UP000296049"/>
    </source>
</evidence>
<proteinExistence type="predicted"/>
<evidence type="ECO:0000256" key="1">
    <source>
        <dbReference type="SAM" id="MobiDB-lite"/>
    </source>
</evidence>
<organism evidence="2 3">
    <name type="scientific">Anas platyrhynchos</name>
    <name type="common">Mallard</name>
    <name type="synonym">Anas boschas</name>
    <dbReference type="NCBI Taxonomy" id="8839"/>
    <lineage>
        <taxon>Eukaryota</taxon>
        <taxon>Metazoa</taxon>
        <taxon>Chordata</taxon>
        <taxon>Craniata</taxon>
        <taxon>Vertebrata</taxon>
        <taxon>Euteleostomi</taxon>
        <taxon>Archelosauria</taxon>
        <taxon>Archosauria</taxon>
        <taxon>Dinosauria</taxon>
        <taxon>Saurischia</taxon>
        <taxon>Theropoda</taxon>
        <taxon>Coelurosauria</taxon>
        <taxon>Aves</taxon>
        <taxon>Neognathae</taxon>
        <taxon>Galloanserae</taxon>
        <taxon>Anseriformes</taxon>
        <taxon>Anatidae</taxon>
        <taxon>Anatinae</taxon>
        <taxon>Anas</taxon>
    </lineage>
</organism>
<name>R0JNF5_ANAPL</name>
<dbReference type="AlphaFoldDB" id="R0JNF5"/>
<accession>R0JNF5</accession>